<evidence type="ECO:0000313" key="5">
    <source>
        <dbReference type="Proteomes" id="UP000078148"/>
    </source>
</evidence>
<dbReference type="KEGG" id="pbv:AR543_05995"/>
<name>A0A172ZDB0_9BACL</name>
<dbReference type="Pfam" id="PF00015">
    <property type="entry name" value="MCPsignal"/>
    <property type="match status" value="1"/>
</dbReference>
<dbReference type="SMART" id="SM00283">
    <property type="entry name" value="MA"/>
    <property type="match status" value="1"/>
</dbReference>
<gene>
    <name evidence="4" type="ORF">AR543_05995</name>
</gene>
<proteinExistence type="predicted"/>
<dbReference type="AlphaFoldDB" id="A0A172ZDB0"/>
<dbReference type="PANTHER" id="PTHR32089:SF112">
    <property type="entry name" value="LYSOZYME-LIKE PROTEIN-RELATED"/>
    <property type="match status" value="1"/>
</dbReference>
<dbReference type="GO" id="GO:0007165">
    <property type="term" value="P:signal transduction"/>
    <property type="evidence" value="ECO:0007669"/>
    <property type="project" value="UniProtKB-KW"/>
</dbReference>
<dbReference type="RefSeq" id="WP_060532674.1">
    <property type="nucleotide sequence ID" value="NZ_CP013023.1"/>
</dbReference>
<reference evidence="4 5" key="2">
    <citation type="journal article" date="2016" name="Int. J. Syst. Evol. Microbiol.">
        <title>Paenibacillus bovis sp. nov., isolated from raw yak (Bos grunniens) milk.</title>
        <authorList>
            <person name="Gao C."/>
            <person name="Han J."/>
            <person name="Liu Z."/>
            <person name="Xu X."/>
            <person name="Hang F."/>
            <person name="Wu Z."/>
        </authorList>
    </citation>
    <scope>NUCLEOTIDE SEQUENCE [LARGE SCALE GENOMIC DNA]</scope>
    <source>
        <strain evidence="4 5">BD3526</strain>
    </source>
</reference>
<dbReference type="InterPro" id="IPR004089">
    <property type="entry name" value="MCPsignal_dom"/>
</dbReference>
<protein>
    <recommendedName>
        <fullName evidence="3">Methyl-accepting transducer domain-containing protein</fullName>
    </recommendedName>
</protein>
<keyword evidence="5" id="KW-1185">Reference proteome</keyword>
<dbReference type="EMBL" id="CP013023">
    <property type="protein sequence ID" value="ANF95598.1"/>
    <property type="molecule type" value="Genomic_DNA"/>
</dbReference>
<evidence type="ECO:0000256" key="1">
    <source>
        <dbReference type="ARBA" id="ARBA00023224"/>
    </source>
</evidence>
<organism evidence="4 5">
    <name type="scientific">Paenibacillus bovis</name>
    <dbReference type="NCBI Taxonomy" id="1616788"/>
    <lineage>
        <taxon>Bacteria</taxon>
        <taxon>Bacillati</taxon>
        <taxon>Bacillota</taxon>
        <taxon>Bacilli</taxon>
        <taxon>Bacillales</taxon>
        <taxon>Paenibacillaceae</taxon>
        <taxon>Paenibacillus</taxon>
    </lineage>
</organism>
<dbReference type="OrthoDB" id="9807021at2"/>
<dbReference type="Proteomes" id="UP000078148">
    <property type="component" value="Chromosome"/>
</dbReference>
<evidence type="ECO:0000256" key="2">
    <source>
        <dbReference type="PROSITE-ProRule" id="PRU00284"/>
    </source>
</evidence>
<dbReference type="STRING" id="1616788.AR543_05995"/>
<accession>A0A172ZDB0</accession>
<dbReference type="SUPFAM" id="SSF58104">
    <property type="entry name" value="Methyl-accepting chemotaxis protein (MCP) signaling domain"/>
    <property type="match status" value="1"/>
</dbReference>
<dbReference type="Gene3D" id="1.10.287.950">
    <property type="entry name" value="Methyl-accepting chemotaxis protein"/>
    <property type="match status" value="1"/>
</dbReference>
<reference evidence="5" key="1">
    <citation type="submission" date="2015-10" db="EMBL/GenBank/DDBJ databases">
        <title>Genome of Paenibacillus bovis sp. nov.</title>
        <authorList>
            <person name="Wu Z."/>
            <person name="Gao C."/>
            <person name="Liu Z."/>
            <person name="Zheng H."/>
        </authorList>
    </citation>
    <scope>NUCLEOTIDE SEQUENCE [LARGE SCALE GENOMIC DNA]</scope>
    <source>
        <strain evidence="5">BD3526</strain>
    </source>
</reference>
<evidence type="ECO:0000313" key="4">
    <source>
        <dbReference type="EMBL" id="ANF95598.1"/>
    </source>
</evidence>
<feature type="domain" description="Methyl-accepting transducer" evidence="3">
    <location>
        <begin position="129"/>
        <end position="277"/>
    </location>
</feature>
<evidence type="ECO:0000259" key="3">
    <source>
        <dbReference type="PROSITE" id="PS50111"/>
    </source>
</evidence>
<dbReference type="GO" id="GO:0016020">
    <property type="term" value="C:membrane"/>
    <property type="evidence" value="ECO:0007669"/>
    <property type="project" value="InterPro"/>
</dbReference>
<dbReference type="PROSITE" id="PS50111">
    <property type="entry name" value="CHEMOTAXIS_TRANSDUC_2"/>
    <property type="match status" value="1"/>
</dbReference>
<dbReference type="PANTHER" id="PTHR32089">
    <property type="entry name" value="METHYL-ACCEPTING CHEMOTAXIS PROTEIN MCPB"/>
    <property type="match status" value="1"/>
</dbReference>
<keyword evidence="1 2" id="KW-0807">Transducer</keyword>
<sequence length="277" mass="30614">MSIVESVIQSMPYIKQLIREDCMLCVMDRERVLYSSPARSFSIGLKTGDMLPPDQQNFIYLKSKTERSFLHFPKEVLGTAVDVVYVPIHDEKRQVIAVIALGMSMDNRHRMEELMKAAAEITSQLVSNVHHVSSHSDQLSSVSDQVLRNSKEAVRKSSSVTQITGLIREISEQTNLLGLNAAIEAARAGEAGAGFSVVAQEVRKLSVDAKQATGQIEDSLNDIRSAIVQMEGDISQISSSSTQQAQLVVNFQEALHNMSTISAEIQELFNTLLSYEK</sequence>